<evidence type="ECO:0000313" key="2">
    <source>
        <dbReference type="RefSeq" id="XP_034097030.1"/>
    </source>
</evidence>
<dbReference type="InParanoid" id="A0A6P8WHJ8"/>
<dbReference type="GeneID" id="117563019"/>
<proteinExistence type="predicted"/>
<dbReference type="Proteomes" id="UP000515161">
    <property type="component" value="Unplaced"/>
</dbReference>
<name>A0A6P8WHJ8_GYMAC</name>
<dbReference type="OrthoDB" id="10057935at2759"/>
<dbReference type="FunCoup" id="A0A6P8WHJ8">
    <property type="interactions" value="345"/>
</dbReference>
<keyword evidence="1" id="KW-1185">Reference proteome</keyword>
<dbReference type="Pfam" id="PF15074">
    <property type="entry name" value="CFAP90"/>
    <property type="match status" value="1"/>
</dbReference>
<dbReference type="RefSeq" id="XP_034097030.1">
    <property type="nucleotide sequence ID" value="XM_034241139.1"/>
</dbReference>
<dbReference type="AlphaFoldDB" id="A0A6P8WHJ8"/>
<dbReference type="PANTHER" id="PTHR34444:SF1">
    <property type="entry name" value="CILIA- AND FLAGELLA-ASSOCIATED PROTEIN 90"/>
    <property type="match status" value="1"/>
</dbReference>
<dbReference type="CTD" id="134121"/>
<accession>A0A6P8WHJ8</accession>
<sequence length="137" mass="15804">MDVSLEAKTKPLALLSPFSFIPPRRKDPKEMSFYNQDSKVLEVSMYDQVFNQTGSYDMRLHRDDRKHHKGTGLDINEEEKLRIVPVRSSAEYGRRPVPALYQPGRQHSRVAYTKAEFFMKNGITWNVAQAYGSVVPI</sequence>
<gene>
    <name evidence="2" type="primary">cunh5orf49</name>
</gene>
<dbReference type="KEGG" id="gacu:117563019"/>
<dbReference type="PANTHER" id="PTHR34444">
    <property type="entry name" value="LOC361192"/>
    <property type="match status" value="1"/>
</dbReference>
<evidence type="ECO:0000313" key="1">
    <source>
        <dbReference type="Proteomes" id="UP000515161"/>
    </source>
</evidence>
<dbReference type="InterPro" id="IPR027901">
    <property type="entry name" value="CFAP90"/>
</dbReference>
<organism evidence="1 2">
    <name type="scientific">Gymnodraco acuticeps</name>
    <name type="common">Antarctic dragonfish</name>
    <dbReference type="NCBI Taxonomy" id="8218"/>
    <lineage>
        <taxon>Eukaryota</taxon>
        <taxon>Metazoa</taxon>
        <taxon>Chordata</taxon>
        <taxon>Craniata</taxon>
        <taxon>Vertebrata</taxon>
        <taxon>Euteleostomi</taxon>
        <taxon>Actinopterygii</taxon>
        <taxon>Neopterygii</taxon>
        <taxon>Teleostei</taxon>
        <taxon>Neoteleostei</taxon>
        <taxon>Acanthomorphata</taxon>
        <taxon>Eupercaria</taxon>
        <taxon>Perciformes</taxon>
        <taxon>Notothenioidei</taxon>
        <taxon>Bathydraconidae</taxon>
        <taxon>Gymnodraco</taxon>
    </lineage>
</organism>
<protein>
    <submittedName>
        <fullName evidence="2">Uncharacterized protein C5orf49 homolog</fullName>
    </submittedName>
</protein>
<reference evidence="2" key="1">
    <citation type="submission" date="2025-08" db="UniProtKB">
        <authorList>
            <consortium name="RefSeq"/>
        </authorList>
    </citation>
    <scope>IDENTIFICATION</scope>
</reference>